<accession>A0AAN6U754</accession>
<feature type="compositionally biased region" description="Polar residues" evidence="1">
    <location>
        <begin position="47"/>
        <end position="66"/>
    </location>
</feature>
<dbReference type="Proteomes" id="UP001302602">
    <property type="component" value="Unassembled WGS sequence"/>
</dbReference>
<reference evidence="2" key="1">
    <citation type="journal article" date="2023" name="Mol. Phylogenet. Evol.">
        <title>Genome-scale phylogeny and comparative genomics of the fungal order Sordariales.</title>
        <authorList>
            <person name="Hensen N."/>
            <person name="Bonometti L."/>
            <person name="Westerberg I."/>
            <person name="Brannstrom I.O."/>
            <person name="Guillou S."/>
            <person name="Cros-Aarteil S."/>
            <person name="Calhoun S."/>
            <person name="Haridas S."/>
            <person name="Kuo A."/>
            <person name="Mondo S."/>
            <person name="Pangilinan J."/>
            <person name="Riley R."/>
            <person name="LaButti K."/>
            <person name="Andreopoulos B."/>
            <person name="Lipzen A."/>
            <person name="Chen C."/>
            <person name="Yan M."/>
            <person name="Daum C."/>
            <person name="Ng V."/>
            <person name="Clum A."/>
            <person name="Steindorff A."/>
            <person name="Ohm R.A."/>
            <person name="Martin F."/>
            <person name="Silar P."/>
            <person name="Natvig D.O."/>
            <person name="Lalanne C."/>
            <person name="Gautier V."/>
            <person name="Ament-Velasquez S.L."/>
            <person name="Kruys A."/>
            <person name="Hutchinson M.I."/>
            <person name="Powell A.J."/>
            <person name="Barry K."/>
            <person name="Miller A.N."/>
            <person name="Grigoriev I.V."/>
            <person name="Debuchy R."/>
            <person name="Gladieux P."/>
            <person name="Hiltunen Thoren M."/>
            <person name="Johannesson H."/>
        </authorList>
    </citation>
    <scope>NUCLEOTIDE SEQUENCE</scope>
    <source>
        <strain evidence="2">CBS 731.68</strain>
    </source>
</reference>
<feature type="region of interest" description="Disordered" evidence="1">
    <location>
        <begin position="43"/>
        <end position="66"/>
    </location>
</feature>
<dbReference type="GeneID" id="87828966"/>
<proteinExistence type="predicted"/>
<keyword evidence="3" id="KW-1185">Reference proteome</keyword>
<dbReference type="EMBL" id="MU853224">
    <property type="protein sequence ID" value="KAK4127693.1"/>
    <property type="molecule type" value="Genomic_DNA"/>
</dbReference>
<protein>
    <submittedName>
        <fullName evidence="2">Uncharacterized protein</fullName>
    </submittedName>
</protein>
<evidence type="ECO:0000313" key="3">
    <source>
        <dbReference type="Proteomes" id="UP001302602"/>
    </source>
</evidence>
<reference evidence="2" key="2">
    <citation type="submission" date="2023-05" db="EMBL/GenBank/DDBJ databases">
        <authorList>
            <consortium name="Lawrence Berkeley National Laboratory"/>
            <person name="Steindorff A."/>
            <person name="Hensen N."/>
            <person name="Bonometti L."/>
            <person name="Westerberg I."/>
            <person name="Brannstrom I.O."/>
            <person name="Guillou S."/>
            <person name="Cros-Aarteil S."/>
            <person name="Calhoun S."/>
            <person name="Haridas S."/>
            <person name="Kuo A."/>
            <person name="Mondo S."/>
            <person name="Pangilinan J."/>
            <person name="Riley R."/>
            <person name="Labutti K."/>
            <person name="Andreopoulos B."/>
            <person name="Lipzen A."/>
            <person name="Chen C."/>
            <person name="Yanf M."/>
            <person name="Daum C."/>
            <person name="Ng V."/>
            <person name="Clum A."/>
            <person name="Ohm R."/>
            <person name="Martin F."/>
            <person name="Silar P."/>
            <person name="Natvig D."/>
            <person name="Lalanne C."/>
            <person name="Gautier V."/>
            <person name="Ament-Velasquez S.L."/>
            <person name="Kruys A."/>
            <person name="Hutchinson M.I."/>
            <person name="Powell A.J."/>
            <person name="Barry K."/>
            <person name="Miller A.N."/>
            <person name="Grigoriev I.V."/>
            <person name="Debuchy R."/>
            <person name="Gladieux P."/>
            <person name="Thoren M.H."/>
            <person name="Johannesson H."/>
        </authorList>
    </citation>
    <scope>NUCLEOTIDE SEQUENCE</scope>
    <source>
        <strain evidence="2">CBS 731.68</strain>
    </source>
</reference>
<comment type="caution">
    <text evidence="2">The sequence shown here is derived from an EMBL/GenBank/DDBJ whole genome shotgun (WGS) entry which is preliminary data.</text>
</comment>
<dbReference type="AlphaFoldDB" id="A0AAN6U754"/>
<gene>
    <name evidence="2" type="ORF">N657DRAFT_641703</name>
</gene>
<organism evidence="2 3">
    <name type="scientific">Parathielavia appendiculata</name>
    <dbReference type="NCBI Taxonomy" id="2587402"/>
    <lineage>
        <taxon>Eukaryota</taxon>
        <taxon>Fungi</taxon>
        <taxon>Dikarya</taxon>
        <taxon>Ascomycota</taxon>
        <taxon>Pezizomycotina</taxon>
        <taxon>Sordariomycetes</taxon>
        <taxon>Sordariomycetidae</taxon>
        <taxon>Sordariales</taxon>
        <taxon>Chaetomiaceae</taxon>
        <taxon>Parathielavia</taxon>
    </lineage>
</organism>
<name>A0AAN6U754_9PEZI</name>
<dbReference type="RefSeq" id="XP_062651464.1">
    <property type="nucleotide sequence ID" value="XM_062792197.1"/>
</dbReference>
<evidence type="ECO:0000256" key="1">
    <source>
        <dbReference type="SAM" id="MobiDB-lite"/>
    </source>
</evidence>
<sequence>MAAGGPPVRPIYRFMATGLGASMWFWVCRNPEKFCSCSSRLMDGTHRSSTGQRRTVCTTQSDESFA</sequence>
<evidence type="ECO:0000313" key="2">
    <source>
        <dbReference type="EMBL" id="KAK4127693.1"/>
    </source>
</evidence>